<dbReference type="Pfam" id="PF08973">
    <property type="entry name" value="TM1506"/>
    <property type="match status" value="1"/>
</dbReference>
<dbReference type="InterPro" id="IPR016193">
    <property type="entry name" value="Cytidine_deaminase-like"/>
</dbReference>
<dbReference type="AlphaFoldDB" id="A0A1H3MXU0"/>
<keyword evidence="2" id="KW-1185">Reference proteome</keyword>
<dbReference type="Proteomes" id="UP000198625">
    <property type="component" value="Unassembled WGS sequence"/>
</dbReference>
<reference evidence="1 2" key="1">
    <citation type="submission" date="2016-10" db="EMBL/GenBank/DDBJ databases">
        <authorList>
            <person name="de Groot N.N."/>
        </authorList>
    </citation>
    <scope>NUCLEOTIDE SEQUENCE [LARGE SCALE GENOMIC DNA]</scope>
    <source>
        <strain evidence="1 2">DSM 21650</strain>
    </source>
</reference>
<dbReference type="EMBL" id="FNQE01000008">
    <property type="protein sequence ID" value="SDY81537.1"/>
    <property type="molecule type" value="Genomic_DNA"/>
</dbReference>
<proteinExistence type="predicted"/>
<dbReference type="InterPro" id="IPR037081">
    <property type="entry name" value="Hyp_TM1506"/>
</dbReference>
<dbReference type="OrthoDB" id="9815422at2"/>
<evidence type="ECO:0000313" key="2">
    <source>
        <dbReference type="Proteomes" id="UP000198625"/>
    </source>
</evidence>
<gene>
    <name evidence="1" type="ORF">SAMN05660462_00967</name>
</gene>
<dbReference type="STRING" id="415015.SAMN05660462_00967"/>
<dbReference type="RefSeq" id="WP_091727968.1">
    <property type="nucleotide sequence ID" value="NZ_FNQE01000008.1"/>
</dbReference>
<dbReference type="GO" id="GO:0003824">
    <property type="term" value="F:catalytic activity"/>
    <property type="evidence" value="ECO:0007669"/>
    <property type="project" value="InterPro"/>
</dbReference>
<protein>
    <recommendedName>
        <fullName evidence="3">DUF1893 domain-containing protein</fullName>
    </recommendedName>
</protein>
<name>A0A1H3MXU0_9FIRM</name>
<sequence>MRDLELAKKLLEEKELTLAIVKEEKIIFTSKDKGIKPIYTAVLEMEEELKDASVADRVTGKAAAILCKYAGIKKLYTKLISQEAIKILQNSNMELIFEESSPYIKNREKTDMCPVEKLSLTTESPKELIQKIASFLDSIKKRS</sequence>
<organism evidence="1 2">
    <name type="scientific">Proteiniborus ethanoligenes</name>
    <dbReference type="NCBI Taxonomy" id="415015"/>
    <lineage>
        <taxon>Bacteria</taxon>
        <taxon>Bacillati</taxon>
        <taxon>Bacillota</taxon>
        <taxon>Clostridia</taxon>
        <taxon>Eubacteriales</taxon>
        <taxon>Proteiniborus</taxon>
    </lineage>
</organism>
<dbReference type="InterPro" id="IPR015067">
    <property type="entry name" value="DUF1893_TM1506-like"/>
</dbReference>
<dbReference type="SUPFAM" id="SSF53927">
    <property type="entry name" value="Cytidine deaminase-like"/>
    <property type="match status" value="1"/>
</dbReference>
<dbReference type="Gene3D" id="3.40.140.30">
    <property type="entry name" value="Hypothetical protein TM1506"/>
    <property type="match status" value="1"/>
</dbReference>
<accession>A0A1H3MXU0</accession>
<evidence type="ECO:0008006" key="3">
    <source>
        <dbReference type="Google" id="ProtNLM"/>
    </source>
</evidence>
<evidence type="ECO:0000313" key="1">
    <source>
        <dbReference type="EMBL" id="SDY81537.1"/>
    </source>
</evidence>